<feature type="compositionally biased region" description="Basic and acidic residues" evidence="6">
    <location>
        <begin position="460"/>
        <end position="477"/>
    </location>
</feature>
<dbReference type="SUPFAM" id="SSF57863">
    <property type="entry name" value="ArfGap/RecO-like zinc finger"/>
    <property type="match status" value="1"/>
</dbReference>
<feature type="region of interest" description="Disordered" evidence="6">
    <location>
        <begin position="216"/>
        <end position="264"/>
    </location>
</feature>
<evidence type="ECO:0000256" key="1">
    <source>
        <dbReference type="ARBA" id="ARBA00022468"/>
    </source>
</evidence>
<dbReference type="Proteomes" id="UP001372834">
    <property type="component" value="Unassembled WGS sequence"/>
</dbReference>
<dbReference type="PANTHER" id="PTHR45686:SF4">
    <property type="entry name" value="ADP-RIBOSYLATION FACTOR GTPASE ACTIVATING PROTEIN 3, ISOFORM H"/>
    <property type="match status" value="1"/>
</dbReference>
<sequence length="597" mass="66088">MADNSPSKSDIQAIFKKLRGIPTNKSCFDCNAKNPTWSSVTYGVFICIDCSAVHRSLGVHVTFVRSTQLDTNWTWPQLRQMQLGGNANAANFFRQHNCGTTDAQQKYTSRAAQLYKDKLKQAAVQAMKLHGTKFDLNDHKNRSSVSKSHQTEMLHLEAGSDKPEEEVKELDFFEEHSTATDNFEEALDKLNLNENRNPIKPVANITTAQSLSNANLSKDNCNGGSPSVNLSNDQPAQTGETKSLIGGRKPLAKKHGIGAKRGGKLGAQRVNANFDEIQREAEIMDQMREKEAEEAKILAEKTAEEEQKQMASMRLAYKDISLQQKKEEEKLKQTNPQKAQQMERLGMGFSVKSGISHSALCDMQTIEQENTIKPSSGSKYNFDSDNTDDFFDDYNFSSCNFGMYRNENKTLDSFFPESGMGRDQFGCKDSKFDRDSGLKDFSSIKGWNSTTDAMSFSSSFDDKPAPKEYERSRRRDPPSSSSAMGYSSSTTCDDAQKKFGNAKAISSDQYFGDSSANNWERKANLSRFEGSSSISSADFFGDGSSSNSRHSGLTSSISAPDLDDVKESVRQGVTKVAGKISSLANGVLSSIQDRYGY</sequence>
<feature type="compositionally biased region" description="Polar residues" evidence="6">
    <location>
        <begin position="216"/>
        <end position="241"/>
    </location>
</feature>
<accession>A0AAN8S5A6</accession>
<dbReference type="InterPro" id="IPR037278">
    <property type="entry name" value="ARFGAP/RecO"/>
</dbReference>
<dbReference type="GO" id="GO:0005096">
    <property type="term" value="F:GTPase activator activity"/>
    <property type="evidence" value="ECO:0007669"/>
    <property type="project" value="UniProtKB-KW"/>
</dbReference>
<evidence type="ECO:0000313" key="9">
    <source>
        <dbReference type="Proteomes" id="UP001372834"/>
    </source>
</evidence>
<evidence type="ECO:0000256" key="3">
    <source>
        <dbReference type="ARBA" id="ARBA00022771"/>
    </source>
</evidence>
<dbReference type="GO" id="GO:0000139">
    <property type="term" value="C:Golgi membrane"/>
    <property type="evidence" value="ECO:0007669"/>
    <property type="project" value="GOC"/>
</dbReference>
<dbReference type="InterPro" id="IPR001164">
    <property type="entry name" value="ArfGAP_dom"/>
</dbReference>
<evidence type="ECO:0000259" key="7">
    <source>
        <dbReference type="PROSITE" id="PS50115"/>
    </source>
</evidence>
<dbReference type="EMBL" id="JAWJWE010000037">
    <property type="protein sequence ID" value="KAK6625887.1"/>
    <property type="molecule type" value="Genomic_DNA"/>
</dbReference>
<keyword evidence="3 5" id="KW-0863">Zinc-finger</keyword>
<keyword evidence="1" id="KW-0343">GTPase activation</keyword>
<dbReference type="PROSITE" id="PS50115">
    <property type="entry name" value="ARFGAP"/>
    <property type="match status" value="1"/>
</dbReference>
<dbReference type="GO" id="GO:0048205">
    <property type="term" value="P:COPI coating of Golgi vesicle"/>
    <property type="evidence" value="ECO:0007669"/>
    <property type="project" value="TreeGrafter"/>
</dbReference>
<evidence type="ECO:0000256" key="6">
    <source>
        <dbReference type="SAM" id="MobiDB-lite"/>
    </source>
</evidence>
<feature type="region of interest" description="Disordered" evidence="6">
    <location>
        <begin position="455"/>
        <end position="491"/>
    </location>
</feature>
<dbReference type="Pfam" id="PF01412">
    <property type="entry name" value="ArfGap"/>
    <property type="match status" value="1"/>
</dbReference>
<proteinExistence type="predicted"/>
<evidence type="ECO:0000313" key="8">
    <source>
        <dbReference type="EMBL" id="KAK6625887.1"/>
    </source>
</evidence>
<dbReference type="CDD" id="cd08831">
    <property type="entry name" value="ArfGap_ArfGap2_3_like"/>
    <property type="match status" value="1"/>
</dbReference>
<dbReference type="FunFam" id="1.10.220.150:FF:000004">
    <property type="entry name" value="Putative ADP-ribosylation factor GTPase-activating protein 2"/>
    <property type="match status" value="1"/>
</dbReference>
<feature type="compositionally biased region" description="Low complexity" evidence="6">
    <location>
        <begin position="478"/>
        <end position="489"/>
    </location>
</feature>
<dbReference type="Gene3D" id="1.10.220.150">
    <property type="entry name" value="Arf GTPase activating protein"/>
    <property type="match status" value="1"/>
</dbReference>
<organism evidence="8 9">
    <name type="scientific">Polyplax serrata</name>
    <name type="common">Common mouse louse</name>
    <dbReference type="NCBI Taxonomy" id="468196"/>
    <lineage>
        <taxon>Eukaryota</taxon>
        <taxon>Metazoa</taxon>
        <taxon>Ecdysozoa</taxon>
        <taxon>Arthropoda</taxon>
        <taxon>Hexapoda</taxon>
        <taxon>Insecta</taxon>
        <taxon>Pterygota</taxon>
        <taxon>Neoptera</taxon>
        <taxon>Paraneoptera</taxon>
        <taxon>Psocodea</taxon>
        <taxon>Troctomorpha</taxon>
        <taxon>Phthiraptera</taxon>
        <taxon>Anoplura</taxon>
        <taxon>Polyplacidae</taxon>
        <taxon>Polyplax</taxon>
    </lineage>
</organism>
<feature type="domain" description="Arf-GAP" evidence="7">
    <location>
        <begin position="12"/>
        <end position="119"/>
    </location>
</feature>
<feature type="compositionally biased region" description="Basic residues" evidence="6">
    <location>
        <begin position="250"/>
        <end position="263"/>
    </location>
</feature>
<name>A0AAN8S5A6_POLSC</name>
<comment type="caution">
    <text evidence="8">The sequence shown here is derived from an EMBL/GenBank/DDBJ whole genome shotgun (WGS) entry which is preliminary data.</text>
</comment>
<evidence type="ECO:0000256" key="5">
    <source>
        <dbReference type="PROSITE-ProRule" id="PRU00288"/>
    </source>
</evidence>
<protein>
    <recommendedName>
        <fullName evidence="7">Arf-GAP domain-containing protein</fullName>
    </recommendedName>
</protein>
<reference evidence="8 9" key="1">
    <citation type="submission" date="2023-10" db="EMBL/GenBank/DDBJ databases">
        <title>Genomes of two closely related lineages of the louse Polyplax serrata with different host specificities.</title>
        <authorList>
            <person name="Martinu J."/>
            <person name="Tarabai H."/>
            <person name="Stefka J."/>
            <person name="Hypsa V."/>
        </authorList>
    </citation>
    <scope>NUCLEOTIDE SEQUENCE [LARGE SCALE GENOMIC DNA]</scope>
    <source>
        <strain evidence="8">HR10_N</strain>
    </source>
</reference>
<dbReference type="SMART" id="SM00105">
    <property type="entry name" value="ArfGap"/>
    <property type="match status" value="1"/>
</dbReference>
<keyword evidence="2" id="KW-0479">Metal-binding</keyword>
<dbReference type="PANTHER" id="PTHR45686">
    <property type="entry name" value="ADP-RIBOSYLATION FACTOR GTPASE ACTIVATING PROTEIN 3, ISOFORM H-RELATED"/>
    <property type="match status" value="1"/>
</dbReference>
<dbReference type="PRINTS" id="PR00405">
    <property type="entry name" value="REVINTRACTNG"/>
</dbReference>
<gene>
    <name evidence="8" type="ORF">RUM43_006186</name>
</gene>
<keyword evidence="4" id="KW-0862">Zinc</keyword>
<evidence type="ECO:0000256" key="2">
    <source>
        <dbReference type="ARBA" id="ARBA00022723"/>
    </source>
</evidence>
<dbReference type="InterPro" id="IPR038508">
    <property type="entry name" value="ArfGAP_dom_sf"/>
</dbReference>
<evidence type="ECO:0000256" key="4">
    <source>
        <dbReference type="ARBA" id="ARBA00022833"/>
    </source>
</evidence>
<dbReference type="AlphaFoldDB" id="A0AAN8S5A6"/>
<dbReference type="GO" id="GO:0008270">
    <property type="term" value="F:zinc ion binding"/>
    <property type="evidence" value="ECO:0007669"/>
    <property type="project" value="UniProtKB-KW"/>
</dbReference>